<dbReference type="InterPro" id="IPR039420">
    <property type="entry name" value="WalR-like"/>
</dbReference>
<feature type="domain" description="Response regulatory" evidence="4">
    <location>
        <begin position="11"/>
        <end position="128"/>
    </location>
</feature>
<evidence type="ECO:0000256" key="2">
    <source>
        <dbReference type="ARBA" id="ARBA00023125"/>
    </source>
</evidence>
<dbReference type="PANTHER" id="PTHR43214:SF43">
    <property type="entry name" value="TWO-COMPONENT RESPONSE REGULATOR"/>
    <property type="match status" value="1"/>
</dbReference>
<dbReference type="CDD" id="cd06170">
    <property type="entry name" value="LuxR_C_like"/>
    <property type="match status" value="1"/>
</dbReference>
<dbReference type="PROSITE" id="PS50043">
    <property type="entry name" value="HTH_LUXR_2"/>
    <property type="match status" value="1"/>
</dbReference>
<organism evidence="5">
    <name type="scientific">bioreactor metagenome</name>
    <dbReference type="NCBI Taxonomy" id="1076179"/>
    <lineage>
        <taxon>unclassified sequences</taxon>
        <taxon>metagenomes</taxon>
        <taxon>ecological metagenomes</taxon>
    </lineage>
</organism>
<dbReference type="Gene3D" id="3.40.50.2300">
    <property type="match status" value="1"/>
</dbReference>
<accession>A0A644SWI7</accession>
<dbReference type="PROSITE" id="PS50110">
    <property type="entry name" value="RESPONSE_REGULATORY"/>
    <property type="match status" value="1"/>
</dbReference>
<dbReference type="Pfam" id="PF00196">
    <property type="entry name" value="GerE"/>
    <property type="match status" value="1"/>
</dbReference>
<dbReference type="GO" id="GO:0003677">
    <property type="term" value="F:DNA binding"/>
    <property type="evidence" value="ECO:0007669"/>
    <property type="project" value="UniProtKB-KW"/>
</dbReference>
<dbReference type="InterPro" id="IPR001789">
    <property type="entry name" value="Sig_transdc_resp-reg_receiver"/>
</dbReference>
<evidence type="ECO:0000313" key="5">
    <source>
        <dbReference type="EMBL" id="MPL59078.1"/>
    </source>
</evidence>
<evidence type="ECO:0000259" key="4">
    <source>
        <dbReference type="PROSITE" id="PS50110"/>
    </source>
</evidence>
<dbReference type="Pfam" id="PF00072">
    <property type="entry name" value="Response_reg"/>
    <property type="match status" value="1"/>
</dbReference>
<sequence length="220" mass="25022">MRKDQIFQQIDVAIVEDEREVRDGLRYLVGHDPRIRIFSAFANAEEFILYLKSHAEPDIVLMDIHLPGMSGIEATKILQIEHPCMIILMLTIFEEEEKILDSIKAGAKGYILKNSKPEILVEQIVSAKNEGSPISPGAARYILNEIKRENIDLKPCNYHLTSREKEVLKDIVDGLTYKESAEEHHIAGSTAKKHILHLYQKLNVSSKAEIVRKAITEKLI</sequence>
<dbReference type="SUPFAM" id="SSF52172">
    <property type="entry name" value="CheY-like"/>
    <property type="match status" value="1"/>
</dbReference>
<dbReference type="AlphaFoldDB" id="A0A644SWI7"/>
<dbReference type="SMART" id="SM00421">
    <property type="entry name" value="HTH_LUXR"/>
    <property type="match status" value="1"/>
</dbReference>
<dbReference type="CDD" id="cd17535">
    <property type="entry name" value="REC_NarL-like"/>
    <property type="match status" value="1"/>
</dbReference>
<dbReference type="GO" id="GO:0000160">
    <property type="term" value="P:phosphorelay signal transduction system"/>
    <property type="evidence" value="ECO:0007669"/>
    <property type="project" value="InterPro"/>
</dbReference>
<keyword evidence="1" id="KW-0597">Phosphoprotein</keyword>
<keyword evidence="2" id="KW-0238">DNA-binding</keyword>
<dbReference type="SMART" id="SM00448">
    <property type="entry name" value="REC"/>
    <property type="match status" value="1"/>
</dbReference>
<dbReference type="InterPro" id="IPR058245">
    <property type="entry name" value="NreC/VraR/RcsB-like_REC"/>
</dbReference>
<protein>
    <submittedName>
        <fullName evidence="5">Transcriptional regulatory protein DegU</fullName>
    </submittedName>
</protein>
<dbReference type="SUPFAM" id="SSF46894">
    <property type="entry name" value="C-terminal effector domain of the bipartite response regulators"/>
    <property type="match status" value="1"/>
</dbReference>
<proteinExistence type="predicted"/>
<dbReference type="PRINTS" id="PR00038">
    <property type="entry name" value="HTHLUXR"/>
</dbReference>
<evidence type="ECO:0000256" key="1">
    <source>
        <dbReference type="ARBA" id="ARBA00022553"/>
    </source>
</evidence>
<reference evidence="5" key="1">
    <citation type="submission" date="2019-08" db="EMBL/GenBank/DDBJ databases">
        <authorList>
            <person name="Kucharzyk K."/>
            <person name="Murdoch R.W."/>
            <person name="Higgins S."/>
            <person name="Loffler F."/>
        </authorList>
    </citation>
    <scope>NUCLEOTIDE SEQUENCE</scope>
</reference>
<name>A0A644SWI7_9ZZZZ</name>
<dbReference type="EMBL" id="VSSQ01000008">
    <property type="protein sequence ID" value="MPL59078.1"/>
    <property type="molecule type" value="Genomic_DNA"/>
</dbReference>
<dbReference type="InterPro" id="IPR016032">
    <property type="entry name" value="Sig_transdc_resp-reg_C-effctor"/>
</dbReference>
<dbReference type="GO" id="GO:0006355">
    <property type="term" value="P:regulation of DNA-templated transcription"/>
    <property type="evidence" value="ECO:0007669"/>
    <property type="project" value="InterPro"/>
</dbReference>
<gene>
    <name evidence="5" type="primary">degU_3</name>
    <name evidence="5" type="ORF">SDC9_04626</name>
</gene>
<evidence type="ECO:0000259" key="3">
    <source>
        <dbReference type="PROSITE" id="PS50043"/>
    </source>
</evidence>
<feature type="domain" description="HTH luxR-type" evidence="3">
    <location>
        <begin position="150"/>
        <end position="218"/>
    </location>
</feature>
<dbReference type="InterPro" id="IPR011006">
    <property type="entry name" value="CheY-like_superfamily"/>
</dbReference>
<dbReference type="PANTHER" id="PTHR43214">
    <property type="entry name" value="TWO-COMPONENT RESPONSE REGULATOR"/>
    <property type="match status" value="1"/>
</dbReference>
<comment type="caution">
    <text evidence="5">The sequence shown here is derived from an EMBL/GenBank/DDBJ whole genome shotgun (WGS) entry which is preliminary data.</text>
</comment>
<dbReference type="InterPro" id="IPR000792">
    <property type="entry name" value="Tscrpt_reg_LuxR_C"/>
</dbReference>